<evidence type="ECO:0000313" key="1">
    <source>
        <dbReference type="EMBL" id="KKL94456.1"/>
    </source>
</evidence>
<name>A0A0F9GUW0_9ZZZZ</name>
<dbReference type="AlphaFoldDB" id="A0A0F9GUW0"/>
<sequence length="106" mass="12511">LMDKDEIRNALKKDFRKLYVKEYTTNWEIERLVREVEIDVMGLDNILSLIDPDEIKKRERWVVGEELCILIGNTMLKDTKAGILLGEQLRDYMNHYLKGQALKGEQ</sequence>
<gene>
    <name evidence="1" type="ORF">LCGC14_1864420</name>
</gene>
<organism evidence="1">
    <name type="scientific">marine sediment metagenome</name>
    <dbReference type="NCBI Taxonomy" id="412755"/>
    <lineage>
        <taxon>unclassified sequences</taxon>
        <taxon>metagenomes</taxon>
        <taxon>ecological metagenomes</taxon>
    </lineage>
</organism>
<feature type="non-terminal residue" evidence="1">
    <location>
        <position position="1"/>
    </location>
</feature>
<reference evidence="1" key="1">
    <citation type="journal article" date="2015" name="Nature">
        <title>Complex archaea that bridge the gap between prokaryotes and eukaryotes.</title>
        <authorList>
            <person name="Spang A."/>
            <person name="Saw J.H."/>
            <person name="Jorgensen S.L."/>
            <person name="Zaremba-Niedzwiedzka K."/>
            <person name="Martijn J."/>
            <person name="Lind A.E."/>
            <person name="van Eijk R."/>
            <person name="Schleper C."/>
            <person name="Guy L."/>
            <person name="Ettema T.J."/>
        </authorList>
    </citation>
    <scope>NUCLEOTIDE SEQUENCE</scope>
</reference>
<accession>A0A0F9GUW0</accession>
<comment type="caution">
    <text evidence="1">The sequence shown here is derived from an EMBL/GenBank/DDBJ whole genome shotgun (WGS) entry which is preliminary data.</text>
</comment>
<protein>
    <submittedName>
        <fullName evidence="1">Uncharacterized protein</fullName>
    </submittedName>
</protein>
<dbReference type="EMBL" id="LAZR01018918">
    <property type="protein sequence ID" value="KKL94456.1"/>
    <property type="molecule type" value="Genomic_DNA"/>
</dbReference>
<proteinExistence type="predicted"/>